<dbReference type="OrthoDB" id="9773156at2"/>
<protein>
    <recommendedName>
        <fullName evidence="2">diguanylate cyclase</fullName>
        <ecNumber evidence="2">2.7.7.65</ecNumber>
    </recommendedName>
</protein>
<dbReference type="SMART" id="SM00091">
    <property type="entry name" value="PAS"/>
    <property type="match status" value="1"/>
</dbReference>
<dbReference type="InterPro" id="IPR050469">
    <property type="entry name" value="Diguanylate_Cyclase"/>
</dbReference>
<dbReference type="GO" id="GO:0005886">
    <property type="term" value="C:plasma membrane"/>
    <property type="evidence" value="ECO:0007669"/>
    <property type="project" value="TreeGrafter"/>
</dbReference>
<dbReference type="InterPro" id="IPR043128">
    <property type="entry name" value="Rev_trsase/Diguanyl_cyclase"/>
</dbReference>
<keyword evidence="7" id="KW-1185">Reference proteome</keyword>
<dbReference type="Gene3D" id="3.30.450.20">
    <property type="entry name" value="PAS domain"/>
    <property type="match status" value="1"/>
</dbReference>
<dbReference type="GO" id="GO:1902201">
    <property type="term" value="P:negative regulation of bacterial-type flagellum-dependent cell motility"/>
    <property type="evidence" value="ECO:0007669"/>
    <property type="project" value="TreeGrafter"/>
</dbReference>
<dbReference type="RefSeq" id="WP_052749197.1">
    <property type="nucleotide sequence ID" value="NZ_LAVS01000001.1"/>
</dbReference>
<dbReference type="PROSITE" id="PS50887">
    <property type="entry name" value="GGDEF"/>
    <property type="match status" value="1"/>
</dbReference>
<dbReference type="SUPFAM" id="SSF55073">
    <property type="entry name" value="Nucleotide cyclase"/>
    <property type="match status" value="1"/>
</dbReference>
<evidence type="ECO:0000313" key="7">
    <source>
        <dbReference type="Proteomes" id="UP000276260"/>
    </source>
</evidence>
<evidence type="ECO:0000259" key="5">
    <source>
        <dbReference type="PROSITE" id="PS50887"/>
    </source>
</evidence>
<dbReference type="PANTHER" id="PTHR45138:SF9">
    <property type="entry name" value="DIGUANYLATE CYCLASE DGCM-RELATED"/>
    <property type="match status" value="1"/>
</dbReference>
<dbReference type="Gene3D" id="3.30.70.270">
    <property type="match status" value="1"/>
</dbReference>
<accession>A0A3P3QTN9</accession>
<reference evidence="6 7" key="1">
    <citation type="submission" date="2018-11" db="EMBL/GenBank/DDBJ databases">
        <title>Draft genome analysis of Rheinheimera mesophila isolated from an industrial waste site.</title>
        <authorList>
            <person name="Yu Q."/>
            <person name="Qi Y."/>
            <person name="Zhang H."/>
            <person name="Lu Y."/>
            <person name="Pu J."/>
        </authorList>
    </citation>
    <scope>NUCLEOTIDE SEQUENCE [LARGE SCALE GENOMIC DNA]</scope>
    <source>
        <strain evidence="6 7">IITR13</strain>
    </source>
</reference>
<dbReference type="InterPro" id="IPR000014">
    <property type="entry name" value="PAS"/>
</dbReference>
<dbReference type="Pfam" id="PF00990">
    <property type="entry name" value="GGDEF"/>
    <property type="match status" value="1"/>
</dbReference>
<evidence type="ECO:0000256" key="3">
    <source>
        <dbReference type="ARBA" id="ARBA00034247"/>
    </source>
</evidence>
<feature type="domain" description="GGDEF" evidence="5">
    <location>
        <begin position="209"/>
        <end position="345"/>
    </location>
</feature>
<evidence type="ECO:0000313" key="6">
    <source>
        <dbReference type="EMBL" id="RRJ23710.1"/>
    </source>
</evidence>
<dbReference type="PROSITE" id="PS50112">
    <property type="entry name" value="PAS"/>
    <property type="match status" value="1"/>
</dbReference>
<evidence type="ECO:0000256" key="1">
    <source>
        <dbReference type="ARBA" id="ARBA00001946"/>
    </source>
</evidence>
<dbReference type="SMART" id="SM00267">
    <property type="entry name" value="GGDEF"/>
    <property type="match status" value="1"/>
</dbReference>
<gene>
    <name evidence="6" type="ORF">EIK76_06540</name>
</gene>
<dbReference type="InterPro" id="IPR059127">
    <property type="entry name" value="Diguanyl_cycl_sensor_dom"/>
</dbReference>
<dbReference type="GO" id="GO:0052621">
    <property type="term" value="F:diguanylate cyclase activity"/>
    <property type="evidence" value="ECO:0007669"/>
    <property type="project" value="UniProtKB-EC"/>
</dbReference>
<dbReference type="SUPFAM" id="SSF55785">
    <property type="entry name" value="PYP-like sensor domain (PAS domain)"/>
    <property type="match status" value="1"/>
</dbReference>
<evidence type="ECO:0000256" key="2">
    <source>
        <dbReference type="ARBA" id="ARBA00012528"/>
    </source>
</evidence>
<dbReference type="FunFam" id="3.30.70.270:FF:000001">
    <property type="entry name" value="Diguanylate cyclase domain protein"/>
    <property type="match status" value="1"/>
</dbReference>
<evidence type="ECO:0000259" key="4">
    <source>
        <dbReference type="PROSITE" id="PS50112"/>
    </source>
</evidence>
<proteinExistence type="predicted"/>
<dbReference type="CDD" id="cd00130">
    <property type="entry name" value="PAS"/>
    <property type="match status" value="1"/>
</dbReference>
<dbReference type="PANTHER" id="PTHR45138">
    <property type="entry name" value="REGULATORY COMPONENTS OF SENSORY TRANSDUCTION SYSTEM"/>
    <property type="match status" value="1"/>
</dbReference>
<dbReference type="InterPro" id="IPR029787">
    <property type="entry name" value="Nucleotide_cyclase"/>
</dbReference>
<dbReference type="InterPro" id="IPR000160">
    <property type="entry name" value="GGDEF_dom"/>
</dbReference>
<name>A0A3P3QTN9_9GAMM</name>
<dbReference type="Pfam" id="PF24820">
    <property type="entry name" value="Diguanyl_cycl_sensor"/>
    <property type="match status" value="1"/>
</dbReference>
<dbReference type="GO" id="GO:0043709">
    <property type="term" value="P:cell adhesion involved in single-species biofilm formation"/>
    <property type="evidence" value="ECO:0007669"/>
    <property type="project" value="TreeGrafter"/>
</dbReference>
<comment type="cofactor">
    <cofactor evidence="1">
        <name>Mg(2+)</name>
        <dbReference type="ChEBI" id="CHEBI:18420"/>
    </cofactor>
</comment>
<dbReference type="NCBIfam" id="TIGR00229">
    <property type="entry name" value="sensory_box"/>
    <property type="match status" value="1"/>
</dbReference>
<comment type="caution">
    <text evidence="6">The sequence shown here is derived from an EMBL/GenBank/DDBJ whole genome shotgun (WGS) entry which is preliminary data.</text>
</comment>
<dbReference type="AlphaFoldDB" id="A0A3P3QTN9"/>
<feature type="domain" description="PAS" evidence="4">
    <location>
        <begin position="52"/>
        <end position="96"/>
    </location>
</feature>
<organism evidence="6 7">
    <name type="scientific">Rheinheimera mesophila</name>
    <dbReference type="NCBI Taxonomy" id="1547515"/>
    <lineage>
        <taxon>Bacteria</taxon>
        <taxon>Pseudomonadati</taxon>
        <taxon>Pseudomonadota</taxon>
        <taxon>Gammaproteobacteria</taxon>
        <taxon>Chromatiales</taxon>
        <taxon>Chromatiaceae</taxon>
        <taxon>Rheinheimera</taxon>
    </lineage>
</organism>
<sequence length="345" mass="38055">MTRSAQTKRLYLTSAPVSEANGSSAELNPSLYNRNDVSRIDFSGAGGYAVPHLESLPALIEYLSEAVLVVNSSGTIVCINSKAAQFLGHTQGALRGHCWPDFLVKRYQQHYHSLVDMGRRGLLSQQQSPAEMAIICANGDVKDIELSLSYLPSDDPLLVIVMRDLTSHKAQCHKLHMLACTDPLTALANRRHFDEMLQKCWDECNKTQSPVSVLIVDVDYFKQFNDQYGHIQGDECLRRIAAAISLAVPRGQGLAARYGGEEFALVLPYHDEAMTKAVALKVQHYVRQLNFCEQGLPEDLCVSVSQGHASEINGQFRTPFAMLCAADTALYRAKSEGRDCISACC</sequence>
<dbReference type="Proteomes" id="UP000276260">
    <property type="component" value="Unassembled WGS sequence"/>
</dbReference>
<dbReference type="NCBIfam" id="TIGR00254">
    <property type="entry name" value="GGDEF"/>
    <property type="match status" value="1"/>
</dbReference>
<dbReference type="EC" id="2.7.7.65" evidence="2"/>
<dbReference type="InterPro" id="IPR035965">
    <property type="entry name" value="PAS-like_dom_sf"/>
</dbReference>
<dbReference type="EMBL" id="RRCF01000001">
    <property type="protein sequence ID" value="RRJ23710.1"/>
    <property type="molecule type" value="Genomic_DNA"/>
</dbReference>
<dbReference type="CDD" id="cd01949">
    <property type="entry name" value="GGDEF"/>
    <property type="match status" value="1"/>
</dbReference>
<comment type="catalytic activity">
    <reaction evidence="3">
        <text>2 GTP = 3',3'-c-di-GMP + 2 diphosphate</text>
        <dbReference type="Rhea" id="RHEA:24898"/>
        <dbReference type="ChEBI" id="CHEBI:33019"/>
        <dbReference type="ChEBI" id="CHEBI:37565"/>
        <dbReference type="ChEBI" id="CHEBI:58805"/>
        <dbReference type="EC" id="2.7.7.65"/>
    </reaction>
</comment>